<dbReference type="InterPro" id="IPR002888">
    <property type="entry name" value="2Fe-2S-bd"/>
</dbReference>
<dbReference type="PROSITE" id="PS51085">
    <property type="entry name" value="2FE2S_FER_2"/>
    <property type="match status" value="1"/>
</dbReference>
<dbReference type="InterPro" id="IPR006058">
    <property type="entry name" value="2Fe2S_fd_BS"/>
</dbReference>
<evidence type="ECO:0000313" key="8">
    <source>
        <dbReference type="Proteomes" id="UP001176021"/>
    </source>
</evidence>
<evidence type="ECO:0000256" key="2">
    <source>
        <dbReference type="ARBA" id="ARBA00022723"/>
    </source>
</evidence>
<dbReference type="SUPFAM" id="SSF47741">
    <property type="entry name" value="CO dehydrogenase ISP C-domain like"/>
    <property type="match status" value="1"/>
</dbReference>
<evidence type="ECO:0000256" key="4">
    <source>
        <dbReference type="ARBA" id="ARBA00023004"/>
    </source>
</evidence>
<evidence type="ECO:0000313" key="7">
    <source>
        <dbReference type="EMBL" id="MDO0825572.1"/>
    </source>
</evidence>
<name>A0ABT8QXJ1_9FIRM</name>
<keyword evidence="8" id="KW-1185">Reference proteome</keyword>
<dbReference type="SUPFAM" id="SSF54292">
    <property type="entry name" value="2Fe-2S ferredoxin-like"/>
    <property type="match status" value="1"/>
</dbReference>
<dbReference type="InterPro" id="IPR051452">
    <property type="entry name" value="Diverse_Oxidoreductases"/>
</dbReference>
<accession>A0ABT8QXJ1</accession>
<keyword evidence="1" id="KW-0001">2Fe-2S</keyword>
<comment type="caution">
    <text evidence="7">The sequence shown here is derived from an EMBL/GenBank/DDBJ whole genome shotgun (WGS) entry which is preliminary data.</text>
</comment>
<dbReference type="RefSeq" id="WP_252467812.1">
    <property type="nucleotide sequence ID" value="NZ_JAMHFY010000003.1"/>
</dbReference>
<evidence type="ECO:0000259" key="6">
    <source>
        <dbReference type="PROSITE" id="PS51085"/>
    </source>
</evidence>
<dbReference type="EMBL" id="JAMJEV010000028">
    <property type="protein sequence ID" value="MDO0825572.1"/>
    <property type="molecule type" value="Genomic_DNA"/>
</dbReference>
<keyword evidence="2" id="KW-0479">Metal-binding</keyword>
<organism evidence="7 8">
    <name type="scientific">Desulfosporosinus nitroreducens</name>
    <dbReference type="NCBI Taxonomy" id="2018668"/>
    <lineage>
        <taxon>Bacteria</taxon>
        <taxon>Bacillati</taxon>
        <taxon>Bacillota</taxon>
        <taxon>Clostridia</taxon>
        <taxon>Eubacteriales</taxon>
        <taxon>Desulfitobacteriaceae</taxon>
        <taxon>Desulfosporosinus</taxon>
    </lineage>
</organism>
<dbReference type="PROSITE" id="PS00197">
    <property type="entry name" value="2FE2S_FER_1"/>
    <property type="match status" value="1"/>
</dbReference>
<protein>
    <submittedName>
        <fullName evidence="7">(2Fe-2S)-binding protein</fullName>
    </submittedName>
</protein>
<evidence type="ECO:0000256" key="5">
    <source>
        <dbReference type="ARBA" id="ARBA00023014"/>
    </source>
</evidence>
<gene>
    <name evidence="7" type="ORF">M8H41_22435</name>
</gene>
<keyword evidence="4" id="KW-0408">Iron</keyword>
<dbReference type="InterPro" id="IPR036884">
    <property type="entry name" value="2Fe-2S-bd_dom_sf"/>
</dbReference>
<dbReference type="Gene3D" id="1.10.150.120">
    <property type="entry name" value="[2Fe-2S]-binding domain"/>
    <property type="match status" value="1"/>
</dbReference>
<dbReference type="InterPro" id="IPR001041">
    <property type="entry name" value="2Fe-2S_ferredoxin-type"/>
</dbReference>
<evidence type="ECO:0000256" key="1">
    <source>
        <dbReference type="ARBA" id="ARBA00022714"/>
    </source>
</evidence>
<dbReference type="InterPro" id="IPR012675">
    <property type="entry name" value="Beta-grasp_dom_sf"/>
</dbReference>
<dbReference type="Pfam" id="PF01799">
    <property type="entry name" value="Fer2_2"/>
    <property type="match status" value="1"/>
</dbReference>
<dbReference type="InterPro" id="IPR036010">
    <property type="entry name" value="2Fe-2S_ferredoxin-like_sf"/>
</dbReference>
<dbReference type="Pfam" id="PF00111">
    <property type="entry name" value="Fer2"/>
    <property type="match status" value="1"/>
</dbReference>
<feature type="domain" description="2Fe-2S ferredoxin-type" evidence="6">
    <location>
        <begin position="4"/>
        <end position="80"/>
    </location>
</feature>
<sequence length="156" mass="16501">MAETTVSLTVNGRPSAVQIDESRTLLYLIREVLGLKGSKEGCGEGVCGACTVLLDGQAVNACLVLAVQAEGKDLYTIEGLGAEENLHPLQKAFIEVGAVQCGYCTPGMIISAKALLDKNSNPSEVEIRRGLSGNLCRCTGYQKIIDAVRLASKDDK</sequence>
<proteinExistence type="predicted"/>
<evidence type="ECO:0000256" key="3">
    <source>
        <dbReference type="ARBA" id="ARBA00023002"/>
    </source>
</evidence>
<keyword evidence="5" id="KW-0411">Iron-sulfur</keyword>
<dbReference type="Gene3D" id="3.10.20.30">
    <property type="match status" value="1"/>
</dbReference>
<dbReference type="Proteomes" id="UP001176021">
    <property type="component" value="Unassembled WGS sequence"/>
</dbReference>
<keyword evidence="3" id="KW-0560">Oxidoreductase</keyword>
<dbReference type="PANTHER" id="PTHR44379:SF5">
    <property type="entry name" value="OXIDOREDUCTASE WITH IRON-SULFUR SUBUNIT"/>
    <property type="match status" value="1"/>
</dbReference>
<dbReference type="PANTHER" id="PTHR44379">
    <property type="entry name" value="OXIDOREDUCTASE WITH IRON-SULFUR SUBUNIT"/>
    <property type="match status" value="1"/>
</dbReference>
<reference evidence="7" key="1">
    <citation type="submission" date="2022-05" db="EMBL/GenBank/DDBJ databases">
        <title>Expanded diversity of anoxic marine methylotrophy in a Black Sea sulfate reducing microorganism.</title>
        <authorList>
            <person name="Fischer P.Q."/>
            <person name="Stams A.J.M."/>
            <person name="Villanueva L."/>
            <person name="Sousa D.Z."/>
        </authorList>
    </citation>
    <scope>NUCLEOTIDE SEQUENCE</scope>
    <source>
        <strain evidence="7">P130</strain>
    </source>
</reference>